<dbReference type="InterPro" id="IPR001296">
    <property type="entry name" value="Glyco_trans_1"/>
</dbReference>
<dbReference type="GO" id="GO:0005978">
    <property type="term" value="P:glycogen biosynthetic process"/>
    <property type="evidence" value="ECO:0007669"/>
    <property type="project" value="UniProtKB-UniRule"/>
</dbReference>
<comment type="pathway">
    <text evidence="7">Glycan biosynthesis; glycogen biosynthesis.</text>
</comment>
<keyword evidence="5 7" id="KW-0808">Transferase</keyword>
<evidence type="ECO:0000259" key="8">
    <source>
        <dbReference type="Pfam" id="PF00534"/>
    </source>
</evidence>
<evidence type="ECO:0000256" key="3">
    <source>
        <dbReference type="ARBA" id="ARBA00010281"/>
    </source>
</evidence>
<dbReference type="RefSeq" id="WP_106064476.1">
    <property type="nucleotide sequence ID" value="NZ_PVXO01000066.1"/>
</dbReference>
<evidence type="ECO:0000256" key="1">
    <source>
        <dbReference type="ARBA" id="ARBA00001478"/>
    </source>
</evidence>
<dbReference type="Gene3D" id="3.40.50.2000">
    <property type="entry name" value="Glycogen Phosphorylase B"/>
    <property type="match status" value="2"/>
</dbReference>
<dbReference type="PANTHER" id="PTHR45825">
    <property type="entry name" value="GRANULE-BOUND STARCH SYNTHASE 1, CHLOROPLASTIC/AMYLOPLASTIC"/>
    <property type="match status" value="1"/>
</dbReference>
<dbReference type="EC" id="2.4.1.21" evidence="7"/>
<dbReference type="InterPro" id="IPR011835">
    <property type="entry name" value="GS/SS"/>
</dbReference>
<evidence type="ECO:0000313" key="11">
    <source>
        <dbReference type="Proteomes" id="UP000239706"/>
    </source>
</evidence>
<evidence type="ECO:0000313" key="10">
    <source>
        <dbReference type="EMBL" id="PRR77264.1"/>
    </source>
</evidence>
<sequence>MKVLFAASEVYPFMKTGGLADVAYALPKALRQLGIDVRVIMPNYGDINVRYKERMEKICSFSVPVGWRNQYAGLLYLEEDGIPFYFMDNEYYFKRNEGSYGYYDDGERFAYFSRGVLESIKYIEDFKPNIIHCNDWHTGIIPVLLREHYSSDETYKKIKTIFTIHNLKYQGAFAKETLGELLSLGENYFSEDKLKYYDGISFMKGGIVFSDIVTTVSDTYAKEIKTPDYGEGLHGLLNEVGYKLYGITNGIDYDLYNPKYDKEIDFNFDENNIEYKCKNKMELQKKLGLPVKEDIPMIGIISRLVQQKGFDLICSVMDELMNLNMQLVILGTGESKFEDMFKYYANRYPNKVSSNIFFSNELAQKIYASSDMFLMPSQFEPCGIGQLIAMRYGSIPIVRETGGLKDTVHSYNECTGEGNGFSFTNYNAYDMLYTIKRSIDFYNNKDIWNGLVNKSMREDNSWNKSANKYIELYDKLLWGN</sequence>
<dbReference type="GO" id="GO:0004373">
    <property type="term" value="F:alpha-1,4-glucan glucosyltransferase (UDP-glucose donor) activity"/>
    <property type="evidence" value="ECO:0007669"/>
    <property type="project" value="InterPro"/>
</dbReference>
<dbReference type="Pfam" id="PF00534">
    <property type="entry name" value="Glycos_transf_1"/>
    <property type="match status" value="1"/>
</dbReference>
<evidence type="ECO:0000259" key="9">
    <source>
        <dbReference type="Pfam" id="PF08323"/>
    </source>
</evidence>
<dbReference type="Pfam" id="PF08323">
    <property type="entry name" value="Glyco_transf_5"/>
    <property type="match status" value="1"/>
</dbReference>
<keyword evidence="4 7" id="KW-0328">Glycosyltransferase</keyword>
<dbReference type="PANTHER" id="PTHR45825:SF11">
    <property type="entry name" value="ALPHA AMYLASE DOMAIN-CONTAINING PROTEIN"/>
    <property type="match status" value="1"/>
</dbReference>
<feature type="domain" description="Glycosyl transferase family 1" evidence="8">
    <location>
        <begin position="291"/>
        <end position="433"/>
    </location>
</feature>
<dbReference type="NCBIfam" id="NF001898">
    <property type="entry name" value="PRK00654.1-1"/>
    <property type="match status" value="1"/>
</dbReference>
<dbReference type="NCBIfam" id="TIGR02095">
    <property type="entry name" value="glgA"/>
    <property type="match status" value="1"/>
</dbReference>
<gene>
    <name evidence="10" type="primary">glgA_2</name>
    <name evidence="7" type="synonym">glgA</name>
    <name evidence="10" type="ORF">CLLI_24340</name>
</gene>
<comment type="similarity">
    <text evidence="3 7">Belongs to the glycosyltransferase 1 family. Bacterial/plant glycogen synthase subfamily.</text>
</comment>
<keyword evidence="11" id="KW-1185">Reference proteome</keyword>
<comment type="function">
    <text evidence="2 7">Synthesizes alpha-1,4-glucan chains using ADP-glucose.</text>
</comment>
<reference evidence="10 11" key="1">
    <citation type="submission" date="2018-03" db="EMBL/GenBank/DDBJ databases">
        <title>Genome sequence of Clostridium liquoris DSM 100320.</title>
        <authorList>
            <person name="Poehlein A."/>
            <person name="Daniel R."/>
        </authorList>
    </citation>
    <scope>NUCLEOTIDE SEQUENCE [LARGE SCALE GENOMIC DNA]</scope>
    <source>
        <strain evidence="10 11">DSM 100320</strain>
    </source>
</reference>
<organism evidence="10 11">
    <name type="scientific">Clostridium liquoris</name>
    <dbReference type="NCBI Taxonomy" id="1289519"/>
    <lineage>
        <taxon>Bacteria</taxon>
        <taxon>Bacillati</taxon>
        <taxon>Bacillota</taxon>
        <taxon>Clostridia</taxon>
        <taxon>Eubacteriales</taxon>
        <taxon>Clostridiaceae</taxon>
        <taxon>Clostridium</taxon>
    </lineage>
</organism>
<feature type="domain" description="Starch synthase catalytic" evidence="9">
    <location>
        <begin position="2"/>
        <end position="239"/>
    </location>
</feature>
<keyword evidence="6 7" id="KW-0320">Glycogen biosynthesis</keyword>
<dbReference type="UniPathway" id="UPA00164"/>
<dbReference type="Proteomes" id="UP000239706">
    <property type="component" value="Unassembled WGS sequence"/>
</dbReference>
<dbReference type="InterPro" id="IPR013534">
    <property type="entry name" value="Starch_synth_cat_dom"/>
</dbReference>
<evidence type="ECO:0000256" key="7">
    <source>
        <dbReference type="HAMAP-Rule" id="MF_00484"/>
    </source>
</evidence>
<dbReference type="OrthoDB" id="9808590at2"/>
<feature type="binding site" evidence="7">
    <location>
        <position position="15"/>
    </location>
    <ligand>
        <name>ADP-alpha-D-glucose</name>
        <dbReference type="ChEBI" id="CHEBI:57498"/>
    </ligand>
</feature>
<evidence type="ECO:0000256" key="2">
    <source>
        <dbReference type="ARBA" id="ARBA00002764"/>
    </source>
</evidence>
<dbReference type="AlphaFoldDB" id="A0A2T0B0X9"/>
<evidence type="ECO:0000256" key="6">
    <source>
        <dbReference type="ARBA" id="ARBA00023056"/>
    </source>
</evidence>
<evidence type="ECO:0000256" key="4">
    <source>
        <dbReference type="ARBA" id="ARBA00022676"/>
    </source>
</evidence>
<evidence type="ECO:0000256" key="5">
    <source>
        <dbReference type="ARBA" id="ARBA00022679"/>
    </source>
</evidence>
<protein>
    <recommendedName>
        <fullName evidence="7">Glycogen synthase</fullName>
        <ecNumber evidence="7">2.4.1.21</ecNumber>
    </recommendedName>
    <alternativeName>
        <fullName evidence="7">Starch [bacterial glycogen] synthase</fullName>
    </alternativeName>
</protein>
<accession>A0A2T0B0X9</accession>
<dbReference type="GO" id="GO:0009011">
    <property type="term" value="F:alpha-1,4-glucan glucosyltransferase (ADP-glucose donor) activity"/>
    <property type="evidence" value="ECO:0007669"/>
    <property type="project" value="UniProtKB-UniRule"/>
</dbReference>
<name>A0A2T0B0X9_9CLOT</name>
<dbReference type="HAMAP" id="MF_00484">
    <property type="entry name" value="Glycogen_synth"/>
    <property type="match status" value="1"/>
</dbReference>
<comment type="caution">
    <text evidence="10">The sequence shown here is derived from an EMBL/GenBank/DDBJ whole genome shotgun (WGS) entry which is preliminary data.</text>
</comment>
<dbReference type="SUPFAM" id="SSF53756">
    <property type="entry name" value="UDP-Glycosyltransferase/glycogen phosphorylase"/>
    <property type="match status" value="1"/>
</dbReference>
<proteinExistence type="inferred from homology"/>
<comment type="catalytic activity">
    <reaction evidence="1 7">
        <text>[(1-&gt;4)-alpha-D-glucosyl](n) + ADP-alpha-D-glucose = [(1-&gt;4)-alpha-D-glucosyl](n+1) + ADP + H(+)</text>
        <dbReference type="Rhea" id="RHEA:18189"/>
        <dbReference type="Rhea" id="RHEA-COMP:9584"/>
        <dbReference type="Rhea" id="RHEA-COMP:9587"/>
        <dbReference type="ChEBI" id="CHEBI:15378"/>
        <dbReference type="ChEBI" id="CHEBI:15444"/>
        <dbReference type="ChEBI" id="CHEBI:57498"/>
        <dbReference type="ChEBI" id="CHEBI:456216"/>
        <dbReference type="EC" id="2.4.1.21"/>
    </reaction>
</comment>
<dbReference type="CDD" id="cd03791">
    <property type="entry name" value="GT5_Glycogen_synthase_DULL1-like"/>
    <property type="match status" value="1"/>
</dbReference>
<dbReference type="EMBL" id="PVXO01000066">
    <property type="protein sequence ID" value="PRR77264.1"/>
    <property type="molecule type" value="Genomic_DNA"/>
</dbReference>